<feature type="binding site" evidence="7">
    <location>
        <position position="183"/>
    </location>
    <ligand>
        <name>substrate</name>
    </ligand>
</feature>
<evidence type="ECO:0000259" key="8">
    <source>
        <dbReference type="Pfam" id="PF00814"/>
    </source>
</evidence>
<evidence type="ECO:0000256" key="7">
    <source>
        <dbReference type="HAMAP-Rule" id="MF_01445"/>
    </source>
</evidence>
<dbReference type="GO" id="GO:0061711">
    <property type="term" value="F:tRNA N(6)-L-threonylcarbamoyladenine synthase activity"/>
    <property type="evidence" value="ECO:0007669"/>
    <property type="project" value="UniProtKB-EC"/>
</dbReference>
<keyword evidence="2 7" id="KW-0819">tRNA processing</keyword>
<feature type="binding site" evidence="7">
    <location>
        <position position="119"/>
    </location>
    <ligand>
        <name>Fe cation</name>
        <dbReference type="ChEBI" id="CHEBI:24875"/>
    </ligand>
</feature>
<evidence type="ECO:0000313" key="9">
    <source>
        <dbReference type="EMBL" id="QCI64916.1"/>
    </source>
</evidence>
<keyword evidence="4 7" id="KW-0408">Iron</keyword>
<accession>A0A4D7B5D5</accession>
<dbReference type="PANTHER" id="PTHR11735">
    <property type="entry name" value="TRNA N6-ADENOSINE THREONYLCARBAMOYLTRANSFERASE"/>
    <property type="match status" value="1"/>
</dbReference>
<dbReference type="NCBIfam" id="TIGR03723">
    <property type="entry name" value="T6A_TsaD_YgjD"/>
    <property type="match status" value="1"/>
</dbReference>
<evidence type="ECO:0000256" key="6">
    <source>
        <dbReference type="ARBA" id="ARBA00048117"/>
    </source>
</evidence>
<feature type="binding site" evidence="7">
    <location>
        <position position="187"/>
    </location>
    <ligand>
        <name>substrate</name>
    </ligand>
</feature>
<keyword evidence="10" id="KW-1185">Reference proteome</keyword>
<feature type="binding site" evidence="7">
    <location>
        <position position="115"/>
    </location>
    <ligand>
        <name>Fe cation</name>
        <dbReference type="ChEBI" id="CHEBI:24875"/>
    </ligand>
</feature>
<dbReference type="GO" id="GO:0005506">
    <property type="term" value="F:iron ion binding"/>
    <property type="evidence" value="ECO:0007669"/>
    <property type="project" value="UniProtKB-UniRule"/>
</dbReference>
<comment type="subcellular location">
    <subcellularLocation>
        <location evidence="7">Cytoplasm</location>
    </subcellularLocation>
</comment>
<organism evidence="9 10">
    <name type="scientific">Phreatobacter stygius</name>
    <dbReference type="NCBI Taxonomy" id="1940610"/>
    <lineage>
        <taxon>Bacteria</taxon>
        <taxon>Pseudomonadati</taxon>
        <taxon>Pseudomonadota</taxon>
        <taxon>Alphaproteobacteria</taxon>
        <taxon>Hyphomicrobiales</taxon>
        <taxon>Phreatobacteraceae</taxon>
        <taxon>Phreatobacter</taxon>
    </lineage>
</organism>
<dbReference type="InterPro" id="IPR000905">
    <property type="entry name" value="Gcp-like_dom"/>
</dbReference>
<keyword evidence="1 7" id="KW-0808">Transferase</keyword>
<evidence type="ECO:0000256" key="5">
    <source>
        <dbReference type="ARBA" id="ARBA00023315"/>
    </source>
</evidence>
<dbReference type="PANTHER" id="PTHR11735:SF6">
    <property type="entry name" value="TRNA N6-ADENOSINE THREONYLCARBAMOYLTRANSFERASE, MITOCHONDRIAL"/>
    <property type="match status" value="1"/>
</dbReference>
<evidence type="ECO:0000313" key="10">
    <source>
        <dbReference type="Proteomes" id="UP000298781"/>
    </source>
</evidence>
<feature type="binding site" evidence="7">
    <location>
        <position position="291"/>
    </location>
    <ligand>
        <name>substrate</name>
    </ligand>
</feature>
<keyword evidence="5 7" id="KW-0012">Acyltransferase</keyword>
<evidence type="ECO:0000256" key="4">
    <source>
        <dbReference type="ARBA" id="ARBA00023004"/>
    </source>
</evidence>
<feature type="binding site" evidence="7">
    <location>
        <position position="170"/>
    </location>
    <ligand>
        <name>substrate</name>
    </ligand>
</feature>
<comment type="cofactor">
    <cofactor evidence="7">
        <name>Fe(2+)</name>
        <dbReference type="ChEBI" id="CHEBI:29033"/>
    </cofactor>
    <text evidence="7">Binds 1 Fe(2+) ion per subunit.</text>
</comment>
<dbReference type="NCBIfam" id="TIGR00329">
    <property type="entry name" value="gcp_kae1"/>
    <property type="match status" value="1"/>
</dbReference>
<feature type="binding site" evidence="7">
    <location>
        <begin position="137"/>
        <end position="141"/>
    </location>
    <ligand>
        <name>substrate</name>
    </ligand>
</feature>
<dbReference type="InterPro" id="IPR043129">
    <property type="entry name" value="ATPase_NBD"/>
</dbReference>
<reference evidence="9 10" key="1">
    <citation type="submission" date="2019-04" db="EMBL/GenBank/DDBJ databases">
        <title>Phreatobacter aquaticus sp. nov.</title>
        <authorList>
            <person name="Choi A."/>
        </authorList>
    </citation>
    <scope>NUCLEOTIDE SEQUENCE [LARGE SCALE GENOMIC DNA]</scope>
    <source>
        <strain evidence="9 10">KCTC 52518</strain>
    </source>
</reference>
<proteinExistence type="inferred from homology"/>
<comment type="function">
    <text evidence="7">Required for the formation of a threonylcarbamoyl group on adenosine at position 37 (t(6)A37) in tRNAs that read codons beginning with adenine. Is involved in the transfer of the threonylcarbamoyl moiety of threonylcarbamoyl-AMP (TC-AMP) to the N6 group of A37, together with TsaE and TsaB. TsaD likely plays a direct catalytic role in this reaction.</text>
</comment>
<dbReference type="FunFam" id="3.30.420.40:FF:000012">
    <property type="entry name" value="tRNA N6-adenosine threonylcarbamoyltransferase"/>
    <property type="match status" value="1"/>
</dbReference>
<dbReference type="RefSeq" id="WP_136960367.1">
    <property type="nucleotide sequence ID" value="NZ_CP039690.1"/>
</dbReference>
<dbReference type="GO" id="GO:0005737">
    <property type="term" value="C:cytoplasm"/>
    <property type="evidence" value="ECO:0007669"/>
    <property type="project" value="UniProtKB-SubCell"/>
</dbReference>
<comment type="similarity">
    <text evidence="7">Belongs to the KAE1 / TsaD family.</text>
</comment>
<name>A0A4D7B5D5_9HYPH</name>
<evidence type="ECO:0000256" key="2">
    <source>
        <dbReference type="ARBA" id="ARBA00022694"/>
    </source>
</evidence>
<keyword evidence="3 7" id="KW-0479">Metal-binding</keyword>
<dbReference type="KEGG" id="pstg:E8M01_12175"/>
<feature type="domain" description="Gcp-like" evidence="8">
    <location>
        <begin position="27"/>
        <end position="326"/>
    </location>
</feature>
<dbReference type="InterPro" id="IPR022450">
    <property type="entry name" value="TsaD"/>
</dbReference>
<evidence type="ECO:0000256" key="1">
    <source>
        <dbReference type="ARBA" id="ARBA00022679"/>
    </source>
</evidence>
<gene>
    <name evidence="7 9" type="primary">tsaD</name>
    <name evidence="9" type="ORF">E8M01_12175</name>
</gene>
<feature type="binding site" evidence="7">
    <location>
        <position position="319"/>
    </location>
    <ligand>
        <name>Fe cation</name>
        <dbReference type="ChEBI" id="CHEBI:24875"/>
    </ligand>
</feature>
<evidence type="ECO:0000256" key="3">
    <source>
        <dbReference type="ARBA" id="ARBA00022723"/>
    </source>
</evidence>
<dbReference type="GO" id="GO:0002949">
    <property type="term" value="P:tRNA threonylcarbamoyladenosine modification"/>
    <property type="evidence" value="ECO:0007669"/>
    <property type="project" value="UniProtKB-UniRule"/>
</dbReference>
<dbReference type="EMBL" id="CP039690">
    <property type="protein sequence ID" value="QCI64916.1"/>
    <property type="molecule type" value="Genomic_DNA"/>
</dbReference>
<dbReference type="SUPFAM" id="SSF53067">
    <property type="entry name" value="Actin-like ATPase domain"/>
    <property type="match status" value="2"/>
</dbReference>
<dbReference type="InterPro" id="IPR017861">
    <property type="entry name" value="KAE1/TsaD"/>
</dbReference>
<comment type="catalytic activity">
    <reaction evidence="6 7">
        <text>L-threonylcarbamoyladenylate + adenosine(37) in tRNA = N(6)-L-threonylcarbamoyladenosine(37) in tRNA + AMP + H(+)</text>
        <dbReference type="Rhea" id="RHEA:37059"/>
        <dbReference type="Rhea" id="RHEA-COMP:10162"/>
        <dbReference type="Rhea" id="RHEA-COMP:10163"/>
        <dbReference type="ChEBI" id="CHEBI:15378"/>
        <dbReference type="ChEBI" id="CHEBI:73682"/>
        <dbReference type="ChEBI" id="CHEBI:74411"/>
        <dbReference type="ChEBI" id="CHEBI:74418"/>
        <dbReference type="ChEBI" id="CHEBI:456215"/>
        <dbReference type="EC" id="2.3.1.234"/>
    </reaction>
</comment>
<dbReference type="EC" id="2.3.1.234" evidence="7"/>
<dbReference type="AlphaFoldDB" id="A0A4D7B5D5"/>
<dbReference type="OrthoDB" id="9806197at2"/>
<keyword evidence="7" id="KW-0963">Cytoplasm</keyword>
<dbReference type="Gene3D" id="3.30.420.40">
    <property type="match status" value="2"/>
</dbReference>
<sequence>MLVLGIETTCDETAAAVVRVDAAGKGEILSNVVRSQIAEHAPYGGVVPEIAARAHVDIVDLVIEQALRQADIGVNDLDAVAAAGGPGLVGGVLIGLTTAKAIALIAGKPLIAVNHLEAHALTARLTDQVAFPYLLFLASGGHTQLLAVTGVGSYTKLGTTIDDAIGEAFDKVAKLLDLPYPGGPEVEQRAKDGDAKRFAFPRPLAGRPDPDFSLSGLKTAVRQEAERVLAERVLAGREAGLSDKDVADLCASFQMAVADMVADRCRVAIKLFRIRFGEPSALVVAGGVGANQTLKRVLQATADATGLRLVVPPPKLCTDNGAMIAWAGAERLALGLTDPLDIAPRARWPLDAEAATVGSGRLGAKA</sequence>
<dbReference type="PRINTS" id="PR00789">
    <property type="entry name" value="OSIALOPTASE"/>
</dbReference>
<dbReference type="HAMAP" id="MF_01445">
    <property type="entry name" value="TsaD"/>
    <property type="match status" value="1"/>
</dbReference>
<protein>
    <recommendedName>
        <fullName evidence="7">tRNA N6-adenosine threonylcarbamoyltransferase</fullName>
        <ecNumber evidence="7">2.3.1.234</ecNumber>
    </recommendedName>
    <alternativeName>
        <fullName evidence="7">N6-L-threonylcarbamoyladenine synthase</fullName>
        <shortName evidence="7">t(6)A synthase</shortName>
    </alternativeName>
    <alternativeName>
        <fullName evidence="7">t(6)A37 threonylcarbamoyladenosine biosynthesis protein TsaD</fullName>
    </alternativeName>
    <alternativeName>
        <fullName evidence="7">tRNA threonylcarbamoyladenosine biosynthesis protein TsaD</fullName>
    </alternativeName>
</protein>
<dbReference type="Pfam" id="PF00814">
    <property type="entry name" value="TsaD"/>
    <property type="match status" value="1"/>
</dbReference>
<dbReference type="Proteomes" id="UP000298781">
    <property type="component" value="Chromosome"/>
</dbReference>